<dbReference type="EMBL" id="WDAL01000051">
    <property type="protein sequence ID" value="KAB6631034.1"/>
    <property type="molecule type" value="Genomic_DNA"/>
</dbReference>
<reference evidence="6" key="4">
    <citation type="submission" date="2021-10" db="EMBL/GenBank/DDBJ databases">
        <title>Collection of gut derived symbiotic bacterial strains cultured from healthy donors.</title>
        <authorList>
            <person name="Lin H."/>
            <person name="Littmann E."/>
            <person name="Kohout C."/>
            <person name="Pamer E.G."/>
        </authorList>
    </citation>
    <scope>NUCLEOTIDE SEQUENCE</scope>
    <source>
        <strain evidence="6">DFI.1.167</strain>
    </source>
</reference>
<dbReference type="InterPro" id="IPR023875">
    <property type="entry name" value="DNA_repair_put"/>
</dbReference>
<dbReference type="RefSeq" id="WP_005847219.1">
    <property type="nucleotide sequence ID" value="NZ_BAABYE010000001.1"/>
</dbReference>
<name>A0A396B4R9_PHOVU</name>
<evidence type="ECO:0000313" key="7">
    <source>
        <dbReference type="EMBL" id="RGM38657.1"/>
    </source>
</evidence>
<proteinExistence type="predicted"/>
<dbReference type="EMBL" id="JAHOGA010000017">
    <property type="protein sequence ID" value="MBV3488822.1"/>
    <property type="molecule type" value="Genomic_DNA"/>
</dbReference>
<dbReference type="NCBIfam" id="TIGR03915">
    <property type="entry name" value="SAM_7_link_chp"/>
    <property type="match status" value="1"/>
</dbReference>
<dbReference type="Proteomes" id="UP001199363">
    <property type="component" value="Unassembled WGS sequence"/>
</dbReference>
<dbReference type="Proteomes" id="UP000261003">
    <property type="component" value="Unassembled WGS sequence"/>
</dbReference>
<dbReference type="InterPro" id="IPR025404">
    <property type="entry name" value="DUF4130"/>
</dbReference>
<reference evidence="11 12" key="2">
    <citation type="journal article" date="2019" name="Nat. Med.">
        <title>A library of human gut bacterial isolates paired with longitudinal multiomics data enables mechanistic microbiome research.</title>
        <authorList>
            <person name="Poyet M."/>
            <person name="Groussin M."/>
            <person name="Gibbons S.M."/>
            <person name="Avila-Pacheco J."/>
            <person name="Jiang X."/>
            <person name="Kearney S.M."/>
            <person name="Perrotta A.R."/>
            <person name="Berdy B."/>
            <person name="Zhao S."/>
            <person name="Lieberman T.D."/>
            <person name="Swanson P.K."/>
            <person name="Smith M."/>
            <person name="Roesemann S."/>
            <person name="Alexander J.E."/>
            <person name="Rich S.A."/>
            <person name="Livny J."/>
            <person name="Vlamakis H."/>
            <person name="Clish C."/>
            <person name="Bullock K."/>
            <person name="Deik A."/>
            <person name="Scott J."/>
            <person name="Pierce K.A."/>
            <person name="Xavier R.J."/>
            <person name="Alm E.J."/>
        </authorList>
    </citation>
    <scope>NUCLEOTIDE SEQUENCE [LARGE SCALE GENOMIC DNA]</scope>
    <source>
        <strain evidence="2 12">BIOML-A9</strain>
        <strain evidence="3 11">BIOML-A98</strain>
    </source>
</reference>
<accession>A0A396B4R9</accession>
<evidence type="ECO:0000313" key="3">
    <source>
        <dbReference type="EMBL" id="KAB6631034.1"/>
    </source>
</evidence>
<evidence type="ECO:0000313" key="12">
    <source>
        <dbReference type="Proteomes" id="UP000470332"/>
    </source>
</evidence>
<reference evidence="9 10" key="1">
    <citation type="submission" date="2018-08" db="EMBL/GenBank/DDBJ databases">
        <title>A genome reference for cultivated species of the human gut microbiota.</title>
        <authorList>
            <person name="Zou Y."/>
            <person name="Xue W."/>
            <person name="Luo G."/>
        </authorList>
    </citation>
    <scope>NUCLEOTIDE SEQUENCE [LARGE SCALE GENOMIC DNA]</scope>
    <source>
        <strain evidence="8 10">AF39-8AT</strain>
        <strain evidence="7 9">OM08-13BH</strain>
    </source>
</reference>
<evidence type="ECO:0000313" key="4">
    <source>
        <dbReference type="EMBL" id="MBU9139531.1"/>
    </source>
</evidence>
<reference evidence="4" key="3">
    <citation type="submission" date="2021-06" db="EMBL/GenBank/DDBJ databases">
        <title>Collection of gut derived symbiotic bacterial strains cultured from healthy donors.</title>
        <authorList>
            <person name="Lin H."/>
            <person name="Littmann E."/>
            <person name="Pamer E.G."/>
        </authorList>
    </citation>
    <scope>NUCLEOTIDE SEQUENCE</scope>
    <source>
        <strain evidence="5">MSK.19.85</strain>
        <strain evidence="4">MSK.6.33</strain>
    </source>
</reference>
<comment type="caution">
    <text evidence="7">The sequence shown here is derived from an EMBL/GenBank/DDBJ whole genome shotgun (WGS) entry which is preliminary data.</text>
</comment>
<gene>
    <name evidence="8" type="ORF">DW043_09350</name>
    <name evidence="7" type="ORF">DXC16_21345</name>
    <name evidence="2" type="ORF">GAS37_17135</name>
    <name evidence="3" type="ORF">GAY12_19830</name>
    <name evidence="5" type="ORF">KSX14_09270</name>
    <name evidence="4" type="ORF">KTG10_12430</name>
    <name evidence="6" type="ORF">LI282_04280</name>
</gene>
<dbReference type="EMBL" id="JAJCQG010000009">
    <property type="protein sequence ID" value="MCB7280253.1"/>
    <property type="molecule type" value="Genomic_DNA"/>
</dbReference>
<evidence type="ECO:0000313" key="8">
    <source>
        <dbReference type="EMBL" id="RHK88031.1"/>
    </source>
</evidence>
<dbReference type="Proteomes" id="UP000758576">
    <property type="component" value="Unassembled WGS sequence"/>
</dbReference>
<feature type="domain" description="DUF4130" evidence="1">
    <location>
        <begin position="83"/>
        <end position="253"/>
    </location>
</feature>
<dbReference type="Pfam" id="PF13566">
    <property type="entry name" value="DUF4130"/>
    <property type="match status" value="1"/>
</dbReference>
<dbReference type="Proteomes" id="UP000470332">
    <property type="component" value="Unassembled WGS sequence"/>
</dbReference>
<evidence type="ECO:0000313" key="5">
    <source>
        <dbReference type="EMBL" id="MBV3488822.1"/>
    </source>
</evidence>
<evidence type="ECO:0000313" key="10">
    <source>
        <dbReference type="Proteomes" id="UP000286392"/>
    </source>
</evidence>
<dbReference type="EMBL" id="QSTG01000055">
    <property type="protein sequence ID" value="RGM38657.1"/>
    <property type="molecule type" value="Genomic_DNA"/>
</dbReference>
<sequence length="255" mass="30523">MILFIYDHTFEGLLTCIFDAYFRKTFPDSLLMEGEPLPLFYDGAIHIATDEEKAGRVWRGLQKKISKHALLCLTCCWLSELPKVDEMLFRYIRKAINSPHSIETNFADPDVLELAKIYKRVDGERVHLMQFVRFQKAADGTFFAAVEPQFNALPLAVDHFKDRFADQRWLIYDVKRQYGYYYNLTEMEEVTFEDPRQAHLVTGMLNETLMDNDEKLFQKLWKTYFKSICIKERWNLRKHRQDMPVRYWKYLTEKQ</sequence>
<protein>
    <submittedName>
        <fullName evidence="7">DNA metabolism protein</fullName>
    </submittedName>
    <submittedName>
        <fullName evidence="4">TIGR03915 family putative DNA repair protein</fullName>
    </submittedName>
</protein>
<dbReference type="Proteomes" id="UP000286392">
    <property type="component" value="Unassembled WGS sequence"/>
</dbReference>
<evidence type="ECO:0000313" key="11">
    <source>
        <dbReference type="Proteomes" id="UP000462015"/>
    </source>
</evidence>
<evidence type="ECO:0000259" key="1">
    <source>
        <dbReference type="Pfam" id="PF13566"/>
    </source>
</evidence>
<dbReference type="AlphaFoldDB" id="A0A396B4R9"/>
<evidence type="ECO:0000313" key="6">
    <source>
        <dbReference type="EMBL" id="MCB7280253.1"/>
    </source>
</evidence>
<evidence type="ECO:0000313" key="2">
    <source>
        <dbReference type="EMBL" id="KAB3857367.1"/>
    </source>
</evidence>
<dbReference type="EMBL" id="JAHPYS010000025">
    <property type="protein sequence ID" value="MBU9139531.1"/>
    <property type="molecule type" value="Genomic_DNA"/>
</dbReference>
<dbReference type="Proteomes" id="UP000462015">
    <property type="component" value="Unassembled WGS sequence"/>
</dbReference>
<dbReference type="EMBL" id="QROB01000011">
    <property type="protein sequence ID" value="RHK88031.1"/>
    <property type="molecule type" value="Genomic_DNA"/>
</dbReference>
<evidence type="ECO:0000313" key="9">
    <source>
        <dbReference type="Proteomes" id="UP000261003"/>
    </source>
</evidence>
<dbReference type="EMBL" id="WCXA01000040">
    <property type="protein sequence ID" value="KAB3857367.1"/>
    <property type="molecule type" value="Genomic_DNA"/>
</dbReference>
<dbReference type="Proteomes" id="UP000736888">
    <property type="component" value="Unassembled WGS sequence"/>
</dbReference>
<organism evidence="7 9">
    <name type="scientific">Phocaeicola vulgatus</name>
    <name type="common">Bacteroides vulgatus</name>
    <dbReference type="NCBI Taxonomy" id="821"/>
    <lineage>
        <taxon>Bacteria</taxon>
        <taxon>Pseudomonadati</taxon>
        <taxon>Bacteroidota</taxon>
        <taxon>Bacteroidia</taxon>
        <taxon>Bacteroidales</taxon>
        <taxon>Bacteroidaceae</taxon>
        <taxon>Phocaeicola</taxon>
    </lineage>
</organism>